<sequence length="270" mass="30127">MGAAITTPPWMPPGHFYSPLTAAADVERALAWKAIPGRDRVPGVDLRETEQIALALSLAEELDKPFEGPRYTPSNPMFNAADAAVYRSMLRHHRPGRVMEIGSGFSTALALDTIDHPAELTCVEPYPDRLLALLRPGDEERLTLLRSPVQDVPLSAYEKLESGDLLFIDSTHVVKAGSDVLWLFLQVLPRLAPGVLVHVHDVFWPFDYPDGWLREGRDWTENYLLHAFLVGNAGYEILLFSSWLWQEHGELVPDGISAESPGSIWLRRTG</sequence>
<dbReference type="RefSeq" id="WP_271222603.1">
    <property type="nucleotide sequence ID" value="NZ_BAAAVD010000033.1"/>
</dbReference>
<dbReference type="Gene3D" id="3.40.50.150">
    <property type="entry name" value="Vaccinia Virus protein VP39"/>
    <property type="match status" value="1"/>
</dbReference>
<evidence type="ECO:0000313" key="2">
    <source>
        <dbReference type="Proteomes" id="UP001143474"/>
    </source>
</evidence>
<dbReference type="SUPFAM" id="SSF53335">
    <property type="entry name" value="S-adenosyl-L-methionine-dependent methyltransferases"/>
    <property type="match status" value="1"/>
</dbReference>
<dbReference type="InterPro" id="IPR029063">
    <property type="entry name" value="SAM-dependent_MTases_sf"/>
</dbReference>
<accession>A0A9W6IAY2</accession>
<dbReference type="EMBL" id="BSEV01000031">
    <property type="protein sequence ID" value="GLK14363.1"/>
    <property type="molecule type" value="Genomic_DNA"/>
</dbReference>
<evidence type="ECO:0000313" key="1">
    <source>
        <dbReference type="EMBL" id="GLK14363.1"/>
    </source>
</evidence>
<name>A0A9W6IAY2_9ACTN</name>
<dbReference type="Proteomes" id="UP001143474">
    <property type="component" value="Unassembled WGS sequence"/>
</dbReference>
<gene>
    <name evidence="1" type="ORF">GCM10017600_77750</name>
</gene>
<reference evidence="1" key="2">
    <citation type="submission" date="2023-01" db="EMBL/GenBank/DDBJ databases">
        <authorList>
            <person name="Sun Q."/>
            <person name="Evtushenko L."/>
        </authorList>
    </citation>
    <scope>NUCLEOTIDE SEQUENCE</scope>
    <source>
        <strain evidence="1">VKM Ac-2007</strain>
    </source>
</reference>
<comment type="caution">
    <text evidence="1">The sequence shown here is derived from an EMBL/GenBank/DDBJ whole genome shotgun (WGS) entry which is preliminary data.</text>
</comment>
<organism evidence="1 2">
    <name type="scientific">Streptosporangium carneum</name>
    <dbReference type="NCBI Taxonomy" id="47481"/>
    <lineage>
        <taxon>Bacteria</taxon>
        <taxon>Bacillati</taxon>
        <taxon>Actinomycetota</taxon>
        <taxon>Actinomycetes</taxon>
        <taxon>Streptosporangiales</taxon>
        <taxon>Streptosporangiaceae</taxon>
        <taxon>Streptosporangium</taxon>
    </lineage>
</organism>
<protein>
    <recommendedName>
        <fullName evidence="3">Class I SAM-dependent methyltransferase</fullName>
    </recommendedName>
</protein>
<reference evidence="1" key="1">
    <citation type="journal article" date="2014" name="Int. J. Syst. Evol. Microbiol.">
        <title>Complete genome sequence of Corynebacterium casei LMG S-19264T (=DSM 44701T), isolated from a smear-ripened cheese.</title>
        <authorList>
            <consortium name="US DOE Joint Genome Institute (JGI-PGF)"/>
            <person name="Walter F."/>
            <person name="Albersmeier A."/>
            <person name="Kalinowski J."/>
            <person name="Ruckert C."/>
        </authorList>
    </citation>
    <scope>NUCLEOTIDE SEQUENCE</scope>
    <source>
        <strain evidence="1">VKM Ac-2007</strain>
    </source>
</reference>
<dbReference type="Pfam" id="PF13578">
    <property type="entry name" value="Methyltransf_24"/>
    <property type="match status" value="1"/>
</dbReference>
<evidence type="ECO:0008006" key="3">
    <source>
        <dbReference type="Google" id="ProtNLM"/>
    </source>
</evidence>
<keyword evidence="2" id="KW-1185">Reference proteome</keyword>
<dbReference type="AlphaFoldDB" id="A0A9W6IAY2"/>
<proteinExistence type="predicted"/>